<dbReference type="Gene3D" id="2.40.40.10">
    <property type="entry name" value="RlpA-like domain"/>
    <property type="match status" value="1"/>
</dbReference>
<dbReference type="EMBL" id="BAAACG010000008">
    <property type="protein sequence ID" value="GAA0737780.1"/>
    <property type="molecule type" value="Genomic_DNA"/>
</dbReference>
<feature type="domain" description="3D" evidence="5">
    <location>
        <begin position="273"/>
        <end position="334"/>
    </location>
</feature>
<dbReference type="InterPro" id="IPR057309">
    <property type="entry name" value="PcsB_CC"/>
</dbReference>
<dbReference type="Gene3D" id="6.10.250.3150">
    <property type="match status" value="1"/>
</dbReference>
<dbReference type="PANTHER" id="PTHR39160:SF4">
    <property type="entry name" value="RESUSCITATION-PROMOTING FACTOR RPFB"/>
    <property type="match status" value="1"/>
</dbReference>
<accession>A0ABP3UM30</accession>
<dbReference type="Pfam" id="PF06725">
    <property type="entry name" value="3D"/>
    <property type="match status" value="1"/>
</dbReference>
<feature type="region of interest" description="Disordered" evidence="3">
    <location>
        <begin position="189"/>
        <end position="229"/>
    </location>
</feature>
<dbReference type="InterPro" id="IPR010611">
    <property type="entry name" value="3D_dom"/>
</dbReference>
<sequence length="334" mass="36286">MNKKVLSVVVALGLFFSVNSTAIASPSNGQGNDKTRELESTILDMNNSIQGVNEKIQANESEIQKSKAQIEDLEKQIGKSKEEMKSKQELFGKRARAIYISGVDSYASIILESKGLSDLVERIESVSKVMNFDKKIIKGLKEEQEKLESKKVAINEKNKKVMALKSENEKKLSSLKNEKSKQEVALSNLKQELEKKTKEAAASRASKQSSSLSRGSSVSSSLKKPSGNIGRTLSMRATAYTSSYADTGKHPGSAGFGKTASGNMAIRDPNGYSSIAVDPSVIPLGTRVYVEGYGYAIAHDTGGAIKGNIIDLYFNSDSEVNNWGSRYVTVHILN</sequence>
<gene>
    <name evidence="7" type="ORF">GCM10008906_14340</name>
</gene>
<dbReference type="InterPro" id="IPR051933">
    <property type="entry name" value="Resuscitation_pf_RpfB"/>
</dbReference>
<comment type="caution">
    <text evidence="7">The sequence shown here is derived from an EMBL/GenBank/DDBJ whole genome shotgun (WGS) entry which is preliminary data.</text>
</comment>
<evidence type="ECO:0000259" key="6">
    <source>
        <dbReference type="Pfam" id="PF24568"/>
    </source>
</evidence>
<feature type="coiled-coil region" evidence="2">
    <location>
        <begin position="49"/>
        <end position="90"/>
    </location>
</feature>
<organism evidence="7 8">
    <name type="scientific">Clostridium oceanicum</name>
    <dbReference type="NCBI Taxonomy" id="1543"/>
    <lineage>
        <taxon>Bacteria</taxon>
        <taxon>Bacillati</taxon>
        <taxon>Bacillota</taxon>
        <taxon>Clostridia</taxon>
        <taxon>Eubacteriales</taxon>
        <taxon>Clostridiaceae</taxon>
        <taxon>Clostridium</taxon>
    </lineage>
</organism>
<proteinExistence type="predicted"/>
<feature type="compositionally biased region" description="Low complexity" evidence="3">
    <location>
        <begin position="202"/>
        <end position="226"/>
    </location>
</feature>
<protein>
    <submittedName>
        <fullName evidence="7">3D domain-containing protein</fullName>
    </submittedName>
</protein>
<dbReference type="SUPFAM" id="SSF50685">
    <property type="entry name" value="Barwin-like endoglucanases"/>
    <property type="match status" value="1"/>
</dbReference>
<feature type="compositionally biased region" description="Basic and acidic residues" evidence="3">
    <location>
        <begin position="191"/>
        <end position="201"/>
    </location>
</feature>
<evidence type="ECO:0000313" key="7">
    <source>
        <dbReference type="EMBL" id="GAA0737780.1"/>
    </source>
</evidence>
<evidence type="ECO:0000259" key="5">
    <source>
        <dbReference type="Pfam" id="PF06725"/>
    </source>
</evidence>
<evidence type="ECO:0000313" key="8">
    <source>
        <dbReference type="Proteomes" id="UP001501510"/>
    </source>
</evidence>
<reference evidence="8" key="1">
    <citation type="journal article" date="2019" name="Int. J. Syst. Evol. Microbiol.">
        <title>The Global Catalogue of Microorganisms (GCM) 10K type strain sequencing project: providing services to taxonomists for standard genome sequencing and annotation.</title>
        <authorList>
            <consortium name="The Broad Institute Genomics Platform"/>
            <consortium name="The Broad Institute Genome Sequencing Center for Infectious Disease"/>
            <person name="Wu L."/>
            <person name="Ma J."/>
        </authorList>
    </citation>
    <scope>NUCLEOTIDE SEQUENCE [LARGE SCALE GENOMIC DNA]</scope>
    <source>
        <strain evidence="8">JCM 1407</strain>
    </source>
</reference>
<dbReference type="PANTHER" id="PTHR39160">
    <property type="entry name" value="CELL WALL-BINDING PROTEIN YOCH"/>
    <property type="match status" value="1"/>
</dbReference>
<name>A0ABP3UM30_9CLOT</name>
<keyword evidence="8" id="KW-1185">Reference proteome</keyword>
<dbReference type="InterPro" id="IPR036908">
    <property type="entry name" value="RlpA-like_sf"/>
</dbReference>
<feature type="chain" id="PRO_5047122722" evidence="4">
    <location>
        <begin position="25"/>
        <end position="334"/>
    </location>
</feature>
<evidence type="ECO:0000256" key="1">
    <source>
        <dbReference type="ARBA" id="ARBA00022729"/>
    </source>
</evidence>
<dbReference type="Proteomes" id="UP001501510">
    <property type="component" value="Unassembled WGS sequence"/>
</dbReference>
<evidence type="ECO:0000256" key="2">
    <source>
        <dbReference type="SAM" id="Coils"/>
    </source>
</evidence>
<keyword evidence="2" id="KW-0175">Coiled coil</keyword>
<dbReference type="Pfam" id="PF24568">
    <property type="entry name" value="CC_PcsB"/>
    <property type="match status" value="1"/>
</dbReference>
<feature type="domain" description="Peptidoglycan hydrolase PcsB coiled-coil" evidence="6">
    <location>
        <begin position="79"/>
        <end position="150"/>
    </location>
</feature>
<evidence type="ECO:0000256" key="4">
    <source>
        <dbReference type="SAM" id="SignalP"/>
    </source>
</evidence>
<dbReference type="CDD" id="cd22786">
    <property type="entry name" value="DPBB_YuiC-like"/>
    <property type="match status" value="1"/>
</dbReference>
<feature type="signal peptide" evidence="4">
    <location>
        <begin position="1"/>
        <end position="24"/>
    </location>
</feature>
<keyword evidence="1 4" id="KW-0732">Signal</keyword>
<dbReference type="RefSeq" id="WP_343760330.1">
    <property type="nucleotide sequence ID" value="NZ_BAAACG010000008.1"/>
</dbReference>
<evidence type="ECO:0000256" key="3">
    <source>
        <dbReference type="SAM" id="MobiDB-lite"/>
    </source>
</evidence>